<gene>
    <name evidence="5 7" type="primary">coaE</name>
    <name evidence="7" type="ORF">OVY01_17260</name>
</gene>
<organism evidence="7 8">
    <name type="scientific">Robbsia betulipollinis</name>
    <dbReference type="NCBI Taxonomy" id="2981849"/>
    <lineage>
        <taxon>Bacteria</taxon>
        <taxon>Pseudomonadati</taxon>
        <taxon>Pseudomonadota</taxon>
        <taxon>Betaproteobacteria</taxon>
        <taxon>Burkholderiales</taxon>
        <taxon>Burkholderiaceae</taxon>
        <taxon>Robbsia</taxon>
    </lineage>
</organism>
<evidence type="ECO:0000256" key="4">
    <source>
        <dbReference type="ARBA" id="ARBA00022993"/>
    </source>
</evidence>
<keyword evidence="8" id="KW-1185">Reference proteome</keyword>
<comment type="caution">
    <text evidence="7">The sequence shown here is derived from an EMBL/GenBank/DDBJ whole genome shotgun (WGS) entry which is preliminary data.</text>
</comment>
<evidence type="ECO:0000256" key="1">
    <source>
        <dbReference type="ARBA" id="ARBA00009018"/>
    </source>
</evidence>
<protein>
    <recommendedName>
        <fullName evidence="5 6">Dephospho-CoA kinase</fullName>
        <ecNumber evidence="5 6">2.7.1.24</ecNumber>
    </recommendedName>
    <alternativeName>
        <fullName evidence="5">Dephosphocoenzyme A kinase</fullName>
    </alternativeName>
</protein>
<evidence type="ECO:0000313" key="7">
    <source>
        <dbReference type="EMBL" id="MCY0388925.1"/>
    </source>
</evidence>
<dbReference type="PANTHER" id="PTHR10695:SF46">
    <property type="entry name" value="BIFUNCTIONAL COENZYME A SYNTHASE-RELATED"/>
    <property type="match status" value="1"/>
</dbReference>
<dbReference type="GO" id="GO:0004140">
    <property type="term" value="F:dephospho-CoA kinase activity"/>
    <property type="evidence" value="ECO:0007669"/>
    <property type="project" value="UniProtKB-EC"/>
</dbReference>
<comment type="pathway">
    <text evidence="5">Cofactor biosynthesis; coenzyme A biosynthesis; CoA from (R)-pantothenate: step 5/5.</text>
</comment>
<sequence>MLRIGLTGGIGSGKTVVSDRFAALGASVIDSDVLARRVTAPGGTAIAPIAAAFGADFLADDGSLDRARMREKVFADAAARRQLESITHPLIRAETERELRQPHHAAAPYLIFAVPLLVESGRWASRVDRVLVVDCAIETQIVRVMRRNRLSEAQVRAIIASQASRESRLAAADDTLVNDHKPLAALHAEIDVLHRHYLALAAAA</sequence>
<dbReference type="RefSeq" id="WP_267848797.1">
    <property type="nucleotide sequence ID" value="NZ_JAPMXC010000006.1"/>
</dbReference>
<dbReference type="CDD" id="cd02022">
    <property type="entry name" value="DPCK"/>
    <property type="match status" value="1"/>
</dbReference>
<proteinExistence type="inferred from homology"/>
<keyword evidence="4 5" id="KW-0173">Coenzyme A biosynthesis</keyword>
<dbReference type="InterPro" id="IPR027417">
    <property type="entry name" value="P-loop_NTPase"/>
</dbReference>
<evidence type="ECO:0000256" key="5">
    <source>
        <dbReference type="HAMAP-Rule" id="MF_00376"/>
    </source>
</evidence>
<keyword evidence="5 7" id="KW-0418">Kinase</keyword>
<comment type="subcellular location">
    <subcellularLocation>
        <location evidence="5">Cytoplasm</location>
    </subcellularLocation>
</comment>
<evidence type="ECO:0000256" key="2">
    <source>
        <dbReference type="ARBA" id="ARBA00022741"/>
    </source>
</evidence>
<dbReference type="Gene3D" id="3.40.50.300">
    <property type="entry name" value="P-loop containing nucleotide triphosphate hydrolases"/>
    <property type="match status" value="1"/>
</dbReference>
<comment type="function">
    <text evidence="5">Catalyzes the phosphorylation of the 3'-hydroxyl group of dephosphocoenzyme A to form coenzyme A.</text>
</comment>
<comment type="similarity">
    <text evidence="1 5">Belongs to the CoaE family.</text>
</comment>
<dbReference type="EMBL" id="JAPMXC010000006">
    <property type="protein sequence ID" value="MCY0388925.1"/>
    <property type="molecule type" value="Genomic_DNA"/>
</dbReference>
<dbReference type="Pfam" id="PF01121">
    <property type="entry name" value="CoaE"/>
    <property type="match status" value="1"/>
</dbReference>
<reference evidence="7" key="1">
    <citation type="submission" date="2022-11" db="EMBL/GenBank/DDBJ databases">
        <title>Robbsia betulipollinis sp. nov., isolated from pollen of birch (Betula pendula).</title>
        <authorList>
            <person name="Shi H."/>
            <person name="Ambika Manirajan B."/>
            <person name="Ratering S."/>
            <person name="Geissler-Plaum R."/>
            <person name="Schnell S."/>
        </authorList>
    </citation>
    <scope>NUCLEOTIDE SEQUENCE</scope>
    <source>
        <strain evidence="7">Bb-Pol-6</strain>
    </source>
</reference>
<keyword evidence="5" id="KW-0963">Cytoplasm</keyword>
<keyword evidence="2 5" id="KW-0547">Nucleotide-binding</keyword>
<feature type="binding site" evidence="5">
    <location>
        <begin position="11"/>
        <end position="16"/>
    </location>
    <ligand>
        <name>ATP</name>
        <dbReference type="ChEBI" id="CHEBI:30616"/>
    </ligand>
</feature>
<comment type="catalytic activity">
    <reaction evidence="5">
        <text>3'-dephospho-CoA + ATP = ADP + CoA + H(+)</text>
        <dbReference type="Rhea" id="RHEA:18245"/>
        <dbReference type="ChEBI" id="CHEBI:15378"/>
        <dbReference type="ChEBI" id="CHEBI:30616"/>
        <dbReference type="ChEBI" id="CHEBI:57287"/>
        <dbReference type="ChEBI" id="CHEBI:57328"/>
        <dbReference type="ChEBI" id="CHEBI:456216"/>
        <dbReference type="EC" id="2.7.1.24"/>
    </reaction>
</comment>
<dbReference type="InterPro" id="IPR001977">
    <property type="entry name" value="Depp_CoAkinase"/>
</dbReference>
<dbReference type="HAMAP" id="MF_00376">
    <property type="entry name" value="Dephospho_CoA_kinase"/>
    <property type="match status" value="1"/>
</dbReference>
<evidence type="ECO:0000256" key="6">
    <source>
        <dbReference type="NCBIfam" id="TIGR00152"/>
    </source>
</evidence>
<dbReference type="NCBIfam" id="TIGR00152">
    <property type="entry name" value="dephospho-CoA kinase"/>
    <property type="match status" value="1"/>
</dbReference>
<dbReference type="EC" id="2.7.1.24" evidence="5 6"/>
<dbReference type="SUPFAM" id="SSF52540">
    <property type="entry name" value="P-loop containing nucleoside triphosphate hydrolases"/>
    <property type="match status" value="1"/>
</dbReference>
<evidence type="ECO:0000313" key="8">
    <source>
        <dbReference type="Proteomes" id="UP001082899"/>
    </source>
</evidence>
<keyword evidence="5 7" id="KW-0808">Transferase</keyword>
<accession>A0ABT3ZSK4</accession>
<dbReference type="PANTHER" id="PTHR10695">
    <property type="entry name" value="DEPHOSPHO-COA KINASE-RELATED"/>
    <property type="match status" value="1"/>
</dbReference>
<evidence type="ECO:0000256" key="3">
    <source>
        <dbReference type="ARBA" id="ARBA00022840"/>
    </source>
</evidence>
<dbReference type="PROSITE" id="PS51219">
    <property type="entry name" value="DPCK"/>
    <property type="match status" value="1"/>
</dbReference>
<dbReference type="Proteomes" id="UP001082899">
    <property type="component" value="Unassembled WGS sequence"/>
</dbReference>
<name>A0ABT3ZSK4_9BURK</name>
<keyword evidence="3 5" id="KW-0067">ATP-binding</keyword>